<dbReference type="PANTHER" id="PTHR31616:SF9">
    <property type="entry name" value="GLUCOAMYLASE, INTRACELLULAR SPORULATION-SPECIFIC"/>
    <property type="match status" value="1"/>
</dbReference>
<evidence type="ECO:0000256" key="6">
    <source>
        <dbReference type="ARBA" id="ARBA00023295"/>
    </source>
</evidence>
<gene>
    <name evidence="10" type="ORF">Lrub_1381</name>
</gene>
<evidence type="ECO:0000259" key="9">
    <source>
        <dbReference type="Pfam" id="PF00723"/>
    </source>
</evidence>
<name>A0A0W0XX91_9GAMM</name>
<dbReference type="GO" id="GO:0004339">
    <property type="term" value="F:glucan 1,4-alpha-glucosidase activity"/>
    <property type="evidence" value="ECO:0007669"/>
    <property type="project" value="UniProtKB-EC"/>
</dbReference>
<feature type="chain" id="PRO_5006917001" description="glucan 1,4-alpha-glucosidase" evidence="8">
    <location>
        <begin position="19"/>
        <end position="432"/>
    </location>
</feature>
<dbReference type="STRING" id="458.Lrub_1381"/>
<reference evidence="10 11" key="1">
    <citation type="submission" date="2015-11" db="EMBL/GenBank/DDBJ databases">
        <title>Genomic analysis of 38 Legionella species identifies large and diverse effector repertoires.</title>
        <authorList>
            <person name="Burstein D."/>
            <person name="Amaro F."/>
            <person name="Zusman T."/>
            <person name="Lifshitz Z."/>
            <person name="Cohen O."/>
            <person name="Gilbert J.A."/>
            <person name="Pupko T."/>
            <person name="Shuman H.A."/>
            <person name="Segal G."/>
        </authorList>
    </citation>
    <scope>NUCLEOTIDE SEQUENCE [LARGE SCALE GENOMIC DNA]</scope>
    <source>
        <strain evidence="10 11">WA-270A-C2</strain>
    </source>
</reference>
<dbReference type="Proteomes" id="UP000054608">
    <property type="component" value="Unassembled WGS sequence"/>
</dbReference>
<dbReference type="AlphaFoldDB" id="A0A0W0XX91"/>
<dbReference type="Gene3D" id="1.50.10.10">
    <property type="match status" value="1"/>
</dbReference>
<keyword evidence="4" id="KW-0378">Hydrolase</keyword>
<dbReference type="SUPFAM" id="SSF48208">
    <property type="entry name" value="Six-hairpin glycosidases"/>
    <property type="match status" value="1"/>
</dbReference>
<keyword evidence="7" id="KW-0624">Polysaccharide degradation</keyword>
<protein>
    <recommendedName>
        <fullName evidence="3">glucan 1,4-alpha-glucosidase</fullName>
        <ecNumber evidence="3">3.2.1.3</ecNumber>
    </recommendedName>
</protein>
<comment type="similarity">
    <text evidence="2">Belongs to the glycosyl hydrolase 15 family.</text>
</comment>
<dbReference type="OrthoDB" id="5641212at2"/>
<proteinExistence type="inferred from homology"/>
<comment type="caution">
    <text evidence="10">The sequence shown here is derived from an EMBL/GenBank/DDBJ whole genome shotgun (WGS) entry which is preliminary data.</text>
</comment>
<dbReference type="EMBL" id="LNYT01000007">
    <property type="protein sequence ID" value="KTD49030.1"/>
    <property type="molecule type" value="Genomic_DNA"/>
</dbReference>
<dbReference type="InterPro" id="IPR012341">
    <property type="entry name" value="6hp_glycosidase-like_sf"/>
</dbReference>
<evidence type="ECO:0000256" key="8">
    <source>
        <dbReference type="SAM" id="SignalP"/>
    </source>
</evidence>
<keyword evidence="8" id="KW-0732">Signal</keyword>
<dbReference type="GO" id="GO:0000272">
    <property type="term" value="P:polysaccharide catabolic process"/>
    <property type="evidence" value="ECO:0007669"/>
    <property type="project" value="UniProtKB-KW"/>
</dbReference>
<organism evidence="10 11">
    <name type="scientific">Legionella rubrilucens</name>
    <dbReference type="NCBI Taxonomy" id="458"/>
    <lineage>
        <taxon>Bacteria</taxon>
        <taxon>Pseudomonadati</taxon>
        <taxon>Pseudomonadota</taxon>
        <taxon>Gammaproteobacteria</taxon>
        <taxon>Legionellales</taxon>
        <taxon>Legionellaceae</taxon>
        <taxon>Legionella</taxon>
    </lineage>
</organism>
<evidence type="ECO:0000313" key="10">
    <source>
        <dbReference type="EMBL" id="KTD49030.1"/>
    </source>
</evidence>
<feature type="signal peptide" evidence="8">
    <location>
        <begin position="1"/>
        <end position="18"/>
    </location>
</feature>
<accession>A0A0W0XX91</accession>
<dbReference type="EC" id="3.2.1.3" evidence="3"/>
<dbReference type="InterPro" id="IPR011613">
    <property type="entry name" value="GH15-like"/>
</dbReference>
<evidence type="ECO:0000256" key="2">
    <source>
        <dbReference type="ARBA" id="ARBA00006188"/>
    </source>
</evidence>
<dbReference type="PANTHER" id="PTHR31616">
    <property type="entry name" value="TREHALASE"/>
    <property type="match status" value="1"/>
</dbReference>
<dbReference type="InterPro" id="IPR000165">
    <property type="entry name" value="Glucoamylase"/>
</dbReference>
<dbReference type="InterPro" id="IPR008928">
    <property type="entry name" value="6-hairpin_glycosidase_sf"/>
</dbReference>
<feature type="domain" description="GH15-like" evidence="9">
    <location>
        <begin position="37"/>
        <end position="418"/>
    </location>
</feature>
<keyword evidence="11" id="KW-1185">Reference proteome</keyword>
<evidence type="ECO:0000256" key="5">
    <source>
        <dbReference type="ARBA" id="ARBA00023277"/>
    </source>
</evidence>
<evidence type="ECO:0000256" key="3">
    <source>
        <dbReference type="ARBA" id="ARBA00012593"/>
    </source>
</evidence>
<keyword evidence="6" id="KW-0326">Glycosidase</keyword>
<comment type="catalytic activity">
    <reaction evidence="1">
        <text>Hydrolysis of terminal (1-&gt;4)-linked alpha-D-glucose residues successively from non-reducing ends of the chains with release of beta-D-glucose.</text>
        <dbReference type="EC" id="3.2.1.3"/>
    </reaction>
</comment>
<evidence type="ECO:0000256" key="4">
    <source>
        <dbReference type="ARBA" id="ARBA00022801"/>
    </source>
</evidence>
<keyword evidence="5" id="KW-0119">Carbohydrate metabolism</keyword>
<sequence length="432" mass="49419">MRRIFAFLFYFFITQTIAASIFSADDIKTLKKNFLANITSEGSIMASPSKANPDYYYDWTRDSAIAMDLIERFYESSLNAKDKTRLLNYVNWVERVQHQTETLPGFDILGEPKFYMDSRPYQGPWGRPQNDGPALRALTLIRFAEVLLNHNESAYVKTHLYNPSLDTANMGAIKIDLEYTAHHWQDMNYDLWEEVYGHHFFTAMCQRKALIEGARLARALHDNEAAVYYEAQARFIELRLGEHLDSKNIIIQATLPPHSGPQKTLELDSAVMLGVLLANTHDGVYAPDNLYVKNTAAALKRQYRALFPINDNHYQAVLFGRYPGDTYDGYRNDGEGNPWYILTATMAEYYYTLGDMLPLTQANGPLIKQYFEEGNAYLSLVKEYASDLNLSEQINLYTGNPQGAYSLTWSYVATLRAIILQQKLETKLGELT</sequence>
<dbReference type="RefSeq" id="WP_058531444.1">
    <property type="nucleotide sequence ID" value="NZ_CAAAIN010000006.1"/>
</dbReference>
<evidence type="ECO:0000313" key="11">
    <source>
        <dbReference type="Proteomes" id="UP000054608"/>
    </source>
</evidence>
<evidence type="ECO:0000256" key="1">
    <source>
        <dbReference type="ARBA" id="ARBA00001863"/>
    </source>
</evidence>
<dbReference type="PATRIC" id="fig|458.5.peg.1427"/>
<dbReference type="Pfam" id="PF00723">
    <property type="entry name" value="Glyco_hydro_15"/>
    <property type="match status" value="1"/>
</dbReference>
<evidence type="ECO:0000256" key="7">
    <source>
        <dbReference type="ARBA" id="ARBA00023326"/>
    </source>
</evidence>
<dbReference type="PRINTS" id="PR00736">
    <property type="entry name" value="GLHYDRLASE15"/>
</dbReference>